<dbReference type="InterPro" id="IPR013785">
    <property type="entry name" value="Aldolase_TIM"/>
</dbReference>
<dbReference type="GO" id="GO:0046872">
    <property type="term" value="F:metal ion binding"/>
    <property type="evidence" value="ECO:0007669"/>
    <property type="project" value="UniProtKB-KW"/>
</dbReference>
<dbReference type="Pfam" id="PF04055">
    <property type="entry name" value="Radical_SAM"/>
    <property type="match status" value="1"/>
</dbReference>
<keyword evidence="4" id="KW-0408">Iron</keyword>
<dbReference type="AlphaFoldDB" id="A0A833H1B3"/>
<dbReference type="PANTHER" id="PTHR43273:SF3">
    <property type="entry name" value="ANAEROBIC SULFATASE-MATURATING ENZYME HOMOLOG ASLB-RELATED"/>
    <property type="match status" value="1"/>
</dbReference>
<comment type="similarity">
    <text evidence="6">Belongs to the radical SAM superfamily. Anaerobic sulfatase-maturating enzyme family.</text>
</comment>
<proteinExistence type="inferred from homology"/>
<evidence type="ECO:0000256" key="4">
    <source>
        <dbReference type="ARBA" id="ARBA00023004"/>
    </source>
</evidence>
<dbReference type="CDD" id="cd01335">
    <property type="entry name" value="Radical_SAM"/>
    <property type="match status" value="1"/>
</dbReference>
<dbReference type="GO" id="GO:0051536">
    <property type="term" value="F:iron-sulfur cluster binding"/>
    <property type="evidence" value="ECO:0007669"/>
    <property type="project" value="UniProtKB-KW"/>
</dbReference>
<evidence type="ECO:0000256" key="2">
    <source>
        <dbReference type="ARBA" id="ARBA00022691"/>
    </source>
</evidence>
<evidence type="ECO:0000313" key="9">
    <source>
        <dbReference type="Proteomes" id="UP000460298"/>
    </source>
</evidence>
<accession>A0A833H1B3</accession>
<dbReference type="Gene3D" id="3.20.20.70">
    <property type="entry name" value="Aldolase class I"/>
    <property type="match status" value="1"/>
</dbReference>
<gene>
    <name evidence="8" type="ORF">F9K24_11345</name>
</gene>
<dbReference type="InterPro" id="IPR007197">
    <property type="entry name" value="rSAM"/>
</dbReference>
<keyword evidence="3" id="KW-0479">Metal-binding</keyword>
<evidence type="ECO:0000256" key="3">
    <source>
        <dbReference type="ARBA" id="ARBA00022723"/>
    </source>
</evidence>
<sequence length="485" mass="55095">MIQSRYTFTFETESGRSFIMNYLTGALDELEPLERPELESRMKEGNWNDYHLSPYMLERGYLFASAGDEESMIQEKFLEFQDEYDRTAVQLIFSTTYVCNFSCVYCFQESYKEESKILTPEIVDAFFSYVERRFGNEPVRPYITLFGGEPLLGAERYKKNLIYMLEKAKEHDIAICIVTNGYELSNYVPEFQRIGVKIREIQVSMDGSPEMQNHRRPTAGGKPTFDRVSDGIDTALRAGYRINLRMIVDRDNLESLVELANHAQQSGWMDYPQSLFETTIGRNYELHTCQPKANLYDRTTLWQDFVRVAKKHPILAKFHRPQFHGMRYLKDNGSLPMPIFDGCPAGKKEWAFDLNGDIFGCTASVGVEKYRLGNIFDEDAVAQPVAAAQFACTDTLETPYSSHFRDDLMQPIANPDSLPGPAEQAIQWARRDVLAIDQCRQCPVSLSCGGGCGVLAANRTGKILSTDCRPVKDLVALGADFYGIG</sequence>
<dbReference type="GO" id="GO:0016491">
    <property type="term" value="F:oxidoreductase activity"/>
    <property type="evidence" value="ECO:0007669"/>
    <property type="project" value="InterPro"/>
</dbReference>
<keyword evidence="5" id="KW-0411">Iron-sulfur</keyword>
<evidence type="ECO:0000256" key="1">
    <source>
        <dbReference type="ARBA" id="ARBA00001966"/>
    </source>
</evidence>
<evidence type="ECO:0000313" key="8">
    <source>
        <dbReference type="EMBL" id="KAB2932191.1"/>
    </source>
</evidence>
<evidence type="ECO:0000256" key="6">
    <source>
        <dbReference type="ARBA" id="ARBA00023601"/>
    </source>
</evidence>
<dbReference type="SFLD" id="SFLDS00029">
    <property type="entry name" value="Radical_SAM"/>
    <property type="match status" value="1"/>
</dbReference>
<dbReference type="SFLD" id="SFLDG01067">
    <property type="entry name" value="SPASM/twitch_domain_containing"/>
    <property type="match status" value="1"/>
</dbReference>
<evidence type="ECO:0000256" key="5">
    <source>
        <dbReference type="ARBA" id="ARBA00023014"/>
    </source>
</evidence>
<dbReference type="SUPFAM" id="SSF102114">
    <property type="entry name" value="Radical SAM enzymes"/>
    <property type="match status" value="1"/>
</dbReference>
<dbReference type="SFLD" id="SFLDG01386">
    <property type="entry name" value="main_SPASM_domain-containing"/>
    <property type="match status" value="1"/>
</dbReference>
<dbReference type="PANTHER" id="PTHR43273">
    <property type="entry name" value="ANAEROBIC SULFATASE-MATURATING ENZYME HOMOLOG ASLB-RELATED"/>
    <property type="match status" value="1"/>
</dbReference>
<dbReference type="InterPro" id="IPR058240">
    <property type="entry name" value="rSAM_sf"/>
</dbReference>
<dbReference type="UniPathway" id="UPA00782"/>
<comment type="cofactor">
    <cofactor evidence="1">
        <name>[4Fe-4S] cluster</name>
        <dbReference type="ChEBI" id="CHEBI:49883"/>
    </cofactor>
</comment>
<comment type="caution">
    <text evidence="8">The sequence shown here is derived from an EMBL/GenBank/DDBJ whole genome shotgun (WGS) entry which is preliminary data.</text>
</comment>
<protein>
    <submittedName>
        <fullName evidence="8">Radical SAM protein</fullName>
    </submittedName>
</protein>
<feature type="domain" description="Radical SAM core" evidence="7">
    <location>
        <begin position="83"/>
        <end position="315"/>
    </location>
</feature>
<dbReference type="PROSITE" id="PS51918">
    <property type="entry name" value="RADICAL_SAM"/>
    <property type="match status" value="1"/>
</dbReference>
<dbReference type="EMBL" id="WBUI01000010">
    <property type="protein sequence ID" value="KAB2932191.1"/>
    <property type="molecule type" value="Genomic_DNA"/>
</dbReference>
<dbReference type="InterPro" id="IPR023867">
    <property type="entry name" value="Sulphatase_maturase_rSAM"/>
</dbReference>
<keyword evidence="2" id="KW-0949">S-adenosyl-L-methionine</keyword>
<evidence type="ECO:0000259" key="7">
    <source>
        <dbReference type="PROSITE" id="PS51918"/>
    </source>
</evidence>
<reference evidence="8 9" key="1">
    <citation type="submission" date="2019-10" db="EMBL/GenBank/DDBJ databases">
        <title>Extracellular Electron Transfer in a Candidatus Methanoperedens spp. Enrichment Culture.</title>
        <authorList>
            <person name="Berger S."/>
            <person name="Rangel Shaw D."/>
            <person name="Berben T."/>
            <person name="In 'T Zandt M."/>
            <person name="Frank J."/>
            <person name="Reimann J."/>
            <person name="Jetten M.S.M."/>
            <person name="Welte C.U."/>
        </authorList>
    </citation>
    <scope>NUCLEOTIDE SEQUENCE [LARGE SCALE GENOMIC DNA]</scope>
    <source>
        <strain evidence="8">SB12</strain>
    </source>
</reference>
<organism evidence="8 9">
    <name type="scientific">Leptonema illini</name>
    <dbReference type="NCBI Taxonomy" id="183"/>
    <lineage>
        <taxon>Bacteria</taxon>
        <taxon>Pseudomonadati</taxon>
        <taxon>Spirochaetota</taxon>
        <taxon>Spirochaetia</taxon>
        <taxon>Leptospirales</taxon>
        <taxon>Leptospiraceae</taxon>
        <taxon>Leptonema</taxon>
    </lineage>
</organism>
<dbReference type="Proteomes" id="UP000460298">
    <property type="component" value="Unassembled WGS sequence"/>
</dbReference>
<name>A0A833H1B3_9LEPT</name>